<dbReference type="STRING" id="419481.SAMN05216233_108217"/>
<dbReference type="NCBIfam" id="TIGR00813">
    <property type="entry name" value="sss"/>
    <property type="match status" value="1"/>
</dbReference>
<feature type="transmembrane region" description="Helical" evidence="9">
    <location>
        <begin position="274"/>
        <end position="299"/>
    </location>
</feature>
<evidence type="ECO:0000256" key="8">
    <source>
        <dbReference type="RuleBase" id="RU362091"/>
    </source>
</evidence>
<feature type="transmembrane region" description="Helical" evidence="9">
    <location>
        <begin position="44"/>
        <end position="63"/>
    </location>
</feature>
<evidence type="ECO:0000256" key="4">
    <source>
        <dbReference type="ARBA" id="ARBA00022475"/>
    </source>
</evidence>
<feature type="transmembrane region" description="Helical" evidence="9">
    <location>
        <begin position="401"/>
        <end position="425"/>
    </location>
</feature>
<reference evidence="10 11" key="1">
    <citation type="submission" date="2016-10" db="EMBL/GenBank/DDBJ databases">
        <authorList>
            <person name="de Groot N.N."/>
        </authorList>
    </citation>
    <scope>NUCLEOTIDE SEQUENCE [LARGE SCALE GENOMIC DNA]</scope>
    <source>
        <strain evidence="10 11">AA1</strain>
    </source>
</reference>
<comment type="similarity">
    <text evidence="2 8">Belongs to the sodium:solute symporter (SSF) (TC 2.A.21) family.</text>
</comment>
<dbReference type="OrthoDB" id="9814523at2"/>
<dbReference type="GO" id="GO:0015081">
    <property type="term" value="F:sodium ion transmembrane transporter activity"/>
    <property type="evidence" value="ECO:0007669"/>
    <property type="project" value="InterPro"/>
</dbReference>
<feature type="transmembrane region" description="Helical" evidence="9">
    <location>
        <begin position="6"/>
        <end position="23"/>
    </location>
</feature>
<dbReference type="CDD" id="cd10327">
    <property type="entry name" value="SLC5sbd_PanF"/>
    <property type="match status" value="1"/>
</dbReference>
<keyword evidence="7 9" id="KW-0472">Membrane</keyword>
<evidence type="ECO:0000256" key="9">
    <source>
        <dbReference type="SAM" id="Phobius"/>
    </source>
</evidence>
<keyword evidence="3" id="KW-0813">Transport</keyword>
<name>A0A1G5FRV2_9BACT</name>
<keyword evidence="11" id="KW-1185">Reference proteome</keyword>
<dbReference type="GO" id="GO:0036376">
    <property type="term" value="P:sodium ion export across plasma membrane"/>
    <property type="evidence" value="ECO:0007669"/>
    <property type="project" value="InterPro"/>
</dbReference>
<keyword evidence="5 9" id="KW-0812">Transmembrane</keyword>
<dbReference type="PANTHER" id="PTHR48086:SF4">
    <property type="entry name" value="SODIUM_PANTOTHENATE SYMPORTER"/>
    <property type="match status" value="1"/>
</dbReference>
<feature type="transmembrane region" description="Helical" evidence="9">
    <location>
        <begin position="458"/>
        <end position="478"/>
    </location>
</feature>
<dbReference type="GO" id="GO:0015233">
    <property type="term" value="F:pantothenate transmembrane transporter activity"/>
    <property type="evidence" value="ECO:0007669"/>
    <property type="project" value="InterPro"/>
</dbReference>
<feature type="transmembrane region" description="Helical" evidence="9">
    <location>
        <begin position="378"/>
        <end position="395"/>
    </location>
</feature>
<dbReference type="EMBL" id="FMUX01000008">
    <property type="protein sequence ID" value="SCY41510.1"/>
    <property type="molecule type" value="Genomic_DNA"/>
</dbReference>
<dbReference type="Pfam" id="PF00474">
    <property type="entry name" value="SSF"/>
    <property type="match status" value="1"/>
</dbReference>
<dbReference type="PROSITE" id="PS00456">
    <property type="entry name" value="NA_SOLUT_SYMP_1"/>
    <property type="match status" value="1"/>
</dbReference>
<protein>
    <submittedName>
        <fullName evidence="10">Sodium/pantothenate symporter</fullName>
    </submittedName>
</protein>
<dbReference type="GO" id="GO:0005886">
    <property type="term" value="C:plasma membrane"/>
    <property type="evidence" value="ECO:0007669"/>
    <property type="project" value="TreeGrafter"/>
</dbReference>
<dbReference type="Gene3D" id="1.20.1730.10">
    <property type="entry name" value="Sodium/glucose cotransporter"/>
    <property type="match status" value="1"/>
</dbReference>
<dbReference type="InterPro" id="IPR018212">
    <property type="entry name" value="Na/solute_symporter_CS"/>
</dbReference>
<dbReference type="AlphaFoldDB" id="A0A1G5FRV2"/>
<proteinExistence type="inferred from homology"/>
<dbReference type="PROSITE" id="PS50283">
    <property type="entry name" value="NA_SOLUT_SYMP_3"/>
    <property type="match status" value="1"/>
</dbReference>
<feature type="transmembrane region" description="Helical" evidence="9">
    <location>
        <begin position="75"/>
        <end position="95"/>
    </location>
</feature>
<keyword evidence="4" id="KW-1003">Cell membrane</keyword>
<feature type="transmembrane region" description="Helical" evidence="9">
    <location>
        <begin position="432"/>
        <end position="452"/>
    </location>
</feature>
<evidence type="ECO:0000256" key="7">
    <source>
        <dbReference type="ARBA" id="ARBA00023136"/>
    </source>
</evidence>
<evidence type="ECO:0000313" key="11">
    <source>
        <dbReference type="Proteomes" id="UP000198870"/>
    </source>
</evidence>
<feature type="transmembrane region" description="Helical" evidence="9">
    <location>
        <begin position="319"/>
        <end position="337"/>
    </location>
</feature>
<accession>A0A1G5FRV2</accession>
<dbReference type="NCBIfam" id="TIGR02119">
    <property type="entry name" value="panF"/>
    <property type="match status" value="1"/>
</dbReference>
<feature type="transmembrane region" description="Helical" evidence="9">
    <location>
        <begin position="191"/>
        <end position="211"/>
    </location>
</feature>
<dbReference type="PANTHER" id="PTHR48086">
    <property type="entry name" value="SODIUM/PROLINE SYMPORTER-RELATED"/>
    <property type="match status" value="1"/>
</dbReference>
<dbReference type="InterPro" id="IPR011849">
    <property type="entry name" value="Na/pantothenate_symporter"/>
</dbReference>
<evidence type="ECO:0000256" key="2">
    <source>
        <dbReference type="ARBA" id="ARBA00006434"/>
    </source>
</evidence>
<dbReference type="InterPro" id="IPR038377">
    <property type="entry name" value="Na/Glc_symporter_sf"/>
</dbReference>
<keyword evidence="6 9" id="KW-1133">Transmembrane helix</keyword>
<evidence type="ECO:0000256" key="1">
    <source>
        <dbReference type="ARBA" id="ARBA00004141"/>
    </source>
</evidence>
<evidence type="ECO:0000256" key="6">
    <source>
        <dbReference type="ARBA" id="ARBA00022989"/>
    </source>
</evidence>
<comment type="subcellular location">
    <subcellularLocation>
        <location evidence="1">Membrane</location>
        <topology evidence="1">Multi-pass membrane protein</topology>
    </subcellularLocation>
</comment>
<evidence type="ECO:0000313" key="10">
    <source>
        <dbReference type="EMBL" id="SCY41510.1"/>
    </source>
</evidence>
<organism evidence="10 11">
    <name type="scientific">Desulfoluna spongiiphila</name>
    <dbReference type="NCBI Taxonomy" id="419481"/>
    <lineage>
        <taxon>Bacteria</taxon>
        <taxon>Pseudomonadati</taxon>
        <taxon>Thermodesulfobacteriota</taxon>
        <taxon>Desulfobacteria</taxon>
        <taxon>Desulfobacterales</taxon>
        <taxon>Desulfolunaceae</taxon>
        <taxon>Desulfoluna</taxon>
    </lineage>
</organism>
<evidence type="ECO:0000256" key="5">
    <source>
        <dbReference type="ARBA" id="ARBA00022692"/>
    </source>
</evidence>
<gene>
    <name evidence="10" type="ORF">SAMN05216233_108217</name>
</gene>
<dbReference type="InterPro" id="IPR050277">
    <property type="entry name" value="Sodium:Solute_Symporter"/>
</dbReference>
<sequence length="510" mass="54538">MQPSLIIPLAVYLVLVYLLAAYANRILSKSGNFLEEYFIGSRQMGGFVLAMTLVATYTSASSFVGGPGIAYKMGLGWVLLAMIQLPAAWLSLSVLGKKYAIIARRINAVTINDILRARYDNQWVVIFGSLALVTFFIAAMVAQFVGGARLFEGMTGLSYNTGLIIFASTVVLYTTIGGFRAVALTDAVQGVVMLVGTTALLAGVIKAGGGIPNLVASLHAVDPALITPAGPNGFLSKPFILSFWVLVCFGVIGIPHTAVRCFGYKDSRAMHRAIIVGTFVLGFLMLGMHLCGAFGRVIVPGLTAGDKIMPALTLKVLPPVFAGIFLAGPLAAIMSTIDSQLILASATIVKDLYINYIKKETPETDDIKEGRRPLMKRLSFYTTAILGLIVFGASFNPPDLIVWLNLFAFGGLQAAFLWPLVLGLYWKRANAFGALASMVVGVGSYFFFAVYVKRVAGMHVIVPVLAITLGVFVLVSLLTPKPHKATLDLFWGTGNCRAGKKPKAIPPAAR</sequence>
<evidence type="ECO:0000256" key="3">
    <source>
        <dbReference type="ARBA" id="ARBA00022448"/>
    </source>
</evidence>
<feature type="transmembrane region" description="Helical" evidence="9">
    <location>
        <begin position="123"/>
        <end position="145"/>
    </location>
</feature>
<feature type="transmembrane region" description="Helical" evidence="9">
    <location>
        <begin position="239"/>
        <end position="262"/>
    </location>
</feature>
<dbReference type="Proteomes" id="UP000198870">
    <property type="component" value="Unassembled WGS sequence"/>
</dbReference>
<dbReference type="InterPro" id="IPR001734">
    <property type="entry name" value="Na/solute_symporter"/>
</dbReference>
<feature type="transmembrane region" description="Helical" evidence="9">
    <location>
        <begin position="157"/>
        <end position="179"/>
    </location>
</feature>